<evidence type="ECO:0000313" key="12">
    <source>
        <dbReference type="EMBL" id="HII47915.1"/>
    </source>
</evidence>
<gene>
    <name evidence="13" type="ORF">CGL51_12610</name>
    <name evidence="14" type="ORF">CGL52_03800</name>
    <name evidence="12" type="ORF">HA333_10920</name>
</gene>
<comment type="caution">
    <text evidence="13">The sequence shown here is derived from an EMBL/GenBank/DDBJ whole genome shotgun (WGS) entry which is preliminary data.</text>
</comment>
<proteinExistence type="inferred from homology"/>
<dbReference type="NCBIfam" id="NF041174">
    <property type="entry name" value="SDX_Thmprot"/>
    <property type="match status" value="1"/>
</dbReference>
<keyword evidence="2" id="KW-0963">Cytoplasm</keyword>
<evidence type="ECO:0000256" key="10">
    <source>
        <dbReference type="ARBA" id="ARBA00061238"/>
    </source>
</evidence>
<dbReference type="GO" id="GO:0051537">
    <property type="term" value="F:2 iron, 2 sulfur cluster binding"/>
    <property type="evidence" value="ECO:0007669"/>
    <property type="project" value="UniProtKB-KW"/>
</dbReference>
<dbReference type="InterPro" id="IPR017941">
    <property type="entry name" value="Rieske_2Fe-2S"/>
</dbReference>
<dbReference type="Pfam" id="PF13806">
    <property type="entry name" value="Rieske_2"/>
    <property type="match status" value="1"/>
</dbReference>
<keyword evidence="7" id="KW-0408">Iron</keyword>
<dbReference type="EMBL" id="DUJP01000036">
    <property type="protein sequence ID" value="HII47915.1"/>
    <property type="molecule type" value="Genomic_DNA"/>
</dbReference>
<evidence type="ECO:0000256" key="9">
    <source>
        <dbReference type="ARBA" id="ARBA00023063"/>
    </source>
</evidence>
<dbReference type="PANTHER" id="PTHR21496:SF24">
    <property type="entry name" value="SULREDOXIN-RELATED"/>
    <property type="match status" value="1"/>
</dbReference>
<evidence type="ECO:0000256" key="6">
    <source>
        <dbReference type="ARBA" id="ARBA00023002"/>
    </source>
</evidence>
<accession>A0A371QUV0</accession>
<evidence type="ECO:0000256" key="5">
    <source>
        <dbReference type="ARBA" id="ARBA00022982"/>
    </source>
</evidence>
<evidence type="ECO:0000259" key="11">
    <source>
        <dbReference type="PROSITE" id="PS51296"/>
    </source>
</evidence>
<keyword evidence="8" id="KW-0411">Iron-sulfur</keyword>
<dbReference type="PROSITE" id="PS51296">
    <property type="entry name" value="RIESKE"/>
    <property type="match status" value="1"/>
</dbReference>
<dbReference type="GO" id="GO:0016491">
    <property type="term" value="F:oxidoreductase activity"/>
    <property type="evidence" value="ECO:0007669"/>
    <property type="project" value="UniProtKB-KW"/>
</dbReference>
<dbReference type="EMBL" id="NMUE01000058">
    <property type="protein sequence ID" value="RFA93525.1"/>
    <property type="molecule type" value="Genomic_DNA"/>
</dbReference>
<dbReference type="EMBL" id="NMUF01000007">
    <property type="protein sequence ID" value="RFA99310.1"/>
    <property type="molecule type" value="Genomic_DNA"/>
</dbReference>
<evidence type="ECO:0000256" key="3">
    <source>
        <dbReference type="ARBA" id="ARBA00022714"/>
    </source>
</evidence>
<dbReference type="SUPFAM" id="SSF50022">
    <property type="entry name" value="ISP domain"/>
    <property type="match status" value="1"/>
</dbReference>
<evidence type="ECO:0000256" key="8">
    <source>
        <dbReference type="ARBA" id="ARBA00023014"/>
    </source>
</evidence>
<evidence type="ECO:0000313" key="15">
    <source>
        <dbReference type="Proteomes" id="UP000256877"/>
    </source>
</evidence>
<reference evidence="12" key="2">
    <citation type="journal article" date="2020" name="bioRxiv">
        <title>A rank-normalized archaeal taxonomy based on genome phylogeny resolves widespread incomplete and uneven classifications.</title>
        <authorList>
            <person name="Rinke C."/>
            <person name="Chuvochina M."/>
            <person name="Mussig A.J."/>
            <person name="Chaumeil P.-A."/>
            <person name="Waite D.W."/>
            <person name="Whitman W.B."/>
            <person name="Parks D.H."/>
            <person name="Hugenholtz P."/>
        </authorList>
    </citation>
    <scope>NUCLEOTIDE SEQUENCE</scope>
    <source>
        <strain evidence="12">UBA8839</strain>
    </source>
</reference>
<dbReference type="AlphaFoldDB" id="A0A371QUV0"/>
<keyword evidence="4" id="KW-0479">Metal-binding</keyword>
<keyword evidence="5" id="KW-0249">Electron transport</keyword>
<dbReference type="Proteomes" id="UP000257123">
    <property type="component" value="Unassembled WGS sequence"/>
</dbReference>
<dbReference type="CDD" id="cd03467">
    <property type="entry name" value="Rieske"/>
    <property type="match status" value="1"/>
</dbReference>
<evidence type="ECO:0000313" key="13">
    <source>
        <dbReference type="EMBL" id="RFA93525.1"/>
    </source>
</evidence>
<name>A0A371QUV0_9CREN</name>
<evidence type="ECO:0000256" key="2">
    <source>
        <dbReference type="ARBA" id="ARBA00022490"/>
    </source>
</evidence>
<dbReference type="GO" id="GO:0046872">
    <property type="term" value="F:metal ion binding"/>
    <property type="evidence" value="ECO:0007669"/>
    <property type="project" value="UniProtKB-KW"/>
</dbReference>
<protein>
    <submittedName>
        <fullName evidence="12">Rieske (2Fe-2S) protein</fullName>
    </submittedName>
    <submittedName>
        <fullName evidence="13">Sulredoxin</fullName>
    </submittedName>
</protein>
<dbReference type="Gene3D" id="2.102.10.10">
    <property type="entry name" value="Rieske [2Fe-2S] iron-sulphur domain"/>
    <property type="match status" value="1"/>
</dbReference>
<dbReference type="OMA" id="CPCHHAV"/>
<keyword evidence="9" id="KW-0534">Nitrate assimilation</keyword>
<dbReference type="OrthoDB" id="6837at2157"/>
<evidence type="ECO:0000256" key="1">
    <source>
        <dbReference type="ARBA" id="ARBA00022448"/>
    </source>
</evidence>
<dbReference type="GeneID" id="1463560"/>
<keyword evidence="3" id="KW-0001">2Fe-2S</keyword>
<sequence length="116" mass="12699">MWRRTISAAALQKAGSAAVKIDVKTEAGVESKVVFMAYVEGRLYAIDAVCTHAKCILGILDPANLTVKCPCHHAVFDLRTGAMLEPPYVAPNAPKEKMGVRTYPIRENEGWIEVEV</sequence>
<dbReference type="InterPro" id="IPR053457">
    <property type="entry name" value="SDX-like"/>
</dbReference>
<dbReference type="InterPro" id="IPR012748">
    <property type="entry name" value="Rieske-like_NirD"/>
</dbReference>
<dbReference type="PANTHER" id="PTHR21496">
    <property type="entry name" value="FERREDOXIN-RELATED"/>
    <property type="match status" value="1"/>
</dbReference>
<dbReference type="InterPro" id="IPR036922">
    <property type="entry name" value="Rieske_2Fe-2S_sf"/>
</dbReference>
<dbReference type="Proteomes" id="UP000256877">
    <property type="component" value="Unassembled WGS sequence"/>
</dbReference>
<dbReference type="Proteomes" id="UP000651120">
    <property type="component" value="Unassembled WGS sequence"/>
</dbReference>
<reference evidence="15 16" key="1">
    <citation type="submission" date="2017-07" db="EMBL/GenBank/DDBJ databases">
        <title>Draft genome sequence of aerobic hyperthermophilic archaea, Pyrobaculum aerophilum YKB31 and YKB32.</title>
        <authorList>
            <person name="Mochizuki T."/>
            <person name="Berliner A.J."/>
            <person name="Yoshida-Takashima Y."/>
            <person name="Takaki Y."/>
            <person name="Nunoura T."/>
            <person name="Takai K."/>
        </authorList>
    </citation>
    <scope>NUCLEOTIDE SEQUENCE [LARGE SCALE GENOMIC DNA]</scope>
    <source>
        <strain evidence="13 16">YKB31</strain>
        <strain evidence="14 15">YKB32</strain>
    </source>
</reference>
<dbReference type="RefSeq" id="WP_011008867.1">
    <property type="nucleotide sequence ID" value="NZ_DAIOPL010000007.1"/>
</dbReference>
<evidence type="ECO:0000313" key="16">
    <source>
        <dbReference type="Proteomes" id="UP000257123"/>
    </source>
</evidence>
<organism evidence="13 16">
    <name type="scientific">Pyrobaculum aerophilum</name>
    <dbReference type="NCBI Taxonomy" id="13773"/>
    <lineage>
        <taxon>Archaea</taxon>
        <taxon>Thermoproteota</taxon>
        <taxon>Thermoprotei</taxon>
        <taxon>Thermoproteales</taxon>
        <taxon>Thermoproteaceae</taxon>
        <taxon>Pyrobaculum</taxon>
    </lineage>
</organism>
<feature type="domain" description="Rieske" evidence="11">
    <location>
        <begin position="11"/>
        <end position="114"/>
    </location>
</feature>
<dbReference type="FunFam" id="2.102.10.10:FF:000038">
    <property type="entry name" value="Rieske (2Fe-2S) protein"/>
    <property type="match status" value="1"/>
</dbReference>
<keyword evidence="1" id="KW-0813">Transport</keyword>
<keyword evidence="6" id="KW-0560">Oxidoreductase</keyword>
<evidence type="ECO:0000256" key="4">
    <source>
        <dbReference type="ARBA" id="ARBA00022723"/>
    </source>
</evidence>
<evidence type="ECO:0000256" key="7">
    <source>
        <dbReference type="ARBA" id="ARBA00023004"/>
    </source>
</evidence>
<evidence type="ECO:0000313" key="14">
    <source>
        <dbReference type="EMBL" id="RFA99310.1"/>
    </source>
</evidence>
<comment type="similarity">
    <text evidence="10">Belongs to the SDX family.</text>
</comment>